<reference evidence="3 4" key="1">
    <citation type="submission" date="2020-08" db="EMBL/GenBank/DDBJ databases">
        <title>Genomic Encyclopedia of Type Strains, Phase IV (KMG-IV): sequencing the most valuable type-strain genomes for metagenomic binning, comparative biology and taxonomic classification.</title>
        <authorList>
            <person name="Goeker M."/>
        </authorList>
    </citation>
    <scope>NUCLEOTIDE SEQUENCE [LARGE SCALE GENOMIC DNA]</scope>
    <source>
        <strain evidence="3 4">DSM 106739</strain>
    </source>
</reference>
<keyword evidence="4" id="KW-1185">Reference proteome</keyword>
<name>A0A840BPU7_9RHOO</name>
<organism evidence="3 4">
    <name type="scientific">Niveibacterium umoris</name>
    <dbReference type="NCBI Taxonomy" id="1193620"/>
    <lineage>
        <taxon>Bacteria</taxon>
        <taxon>Pseudomonadati</taxon>
        <taxon>Pseudomonadota</taxon>
        <taxon>Betaproteobacteria</taxon>
        <taxon>Rhodocyclales</taxon>
        <taxon>Rhodocyclaceae</taxon>
        <taxon>Niveibacterium</taxon>
    </lineage>
</organism>
<accession>A0A840BPU7</accession>
<sequence>MSFTLTVWAQPENLPLPTDVMQAQAQLDAVQETPGTQPEPRFLALARALDARFPNTEDGDGDMYDHGLEILEQRPDNDRYYNIGLWARDDSFEVGFNHLVVQANDLGLHVMDGQNGAVYLANGEVLAFGAHSRTARLDDALSRKDWAAAWGECRRLAPRKEAEAWVVWGVMVTQGRMAPAHPALGAALAQFSGVDATKDRRVEWCLKKVPPALEAERARLLAGLRAAADVLAYVDAELQRAPAPAAVGGGAAPTTPPDAATAAAATAMGIDPALVARAEAGSAQAQCKLAIDFLHAKEAAVPGSGKLALLWLERSAAQGQSLAQALLGEGLLRGWRGFPIDMERGIALLEAAAAADDVDGLNYLAQFLYEKSVRRPPGADRIEKRSDPTSQRNQARVPELLMRAAALGSPRALFWLAVRLYDEIGTPRDDIAAKAVMQLARTRAAKVCAEHPGLLPVLTPTPGESAEVLALARELGADIKQLPALLKARLAARTPAPAPVLTLRATSRSMPASAAQSESDLEDEPDDAPRRALHGGHVALVIGALSLAVLLTLAPSVGRGGLKVLMLLVSLIGAWGVWRSTADLAWDEAKRAFLAVLALIPGIGFIVCIAVLLRVVRGA</sequence>
<dbReference type="InterPro" id="IPR011990">
    <property type="entry name" value="TPR-like_helical_dom_sf"/>
</dbReference>
<dbReference type="SUPFAM" id="SSF81901">
    <property type="entry name" value="HCP-like"/>
    <property type="match status" value="1"/>
</dbReference>
<keyword evidence="2" id="KW-1133">Transmembrane helix</keyword>
<proteinExistence type="predicted"/>
<feature type="compositionally biased region" description="Polar residues" evidence="1">
    <location>
        <begin position="506"/>
        <end position="518"/>
    </location>
</feature>
<feature type="transmembrane region" description="Helical" evidence="2">
    <location>
        <begin position="593"/>
        <end position="616"/>
    </location>
</feature>
<gene>
    <name evidence="3" type="ORF">GGR36_004009</name>
</gene>
<feature type="transmembrane region" description="Helical" evidence="2">
    <location>
        <begin position="560"/>
        <end position="578"/>
    </location>
</feature>
<comment type="caution">
    <text evidence="3">The sequence shown here is derived from an EMBL/GenBank/DDBJ whole genome shotgun (WGS) entry which is preliminary data.</text>
</comment>
<keyword evidence="2" id="KW-0472">Membrane</keyword>
<keyword evidence="2" id="KW-0812">Transmembrane</keyword>
<evidence type="ECO:0000256" key="1">
    <source>
        <dbReference type="SAM" id="MobiDB-lite"/>
    </source>
</evidence>
<protein>
    <submittedName>
        <fullName evidence="3">TPR repeat protein</fullName>
    </submittedName>
</protein>
<dbReference type="EMBL" id="JACIET010000003">
    <property type="protein sequence ID" value="MBB4014653.1"/>
    <property type="molecule type" value="Genomic_DNA"/>
</dbReference>
<feature type="transmembrane region" description="Helical" evidence="2">
    <location>
        <begin position="532"/>
        <end position="553"/>
    </location>
</feature>
<evidence type="ECO:0000313" key="4">
    <source>
        <dbReference type="Proteomes" id="UP000561045"/>
    </source>
</evidence>
<evidence type="ECO:0000313" key="3">
    <source>
        <dbReference type="EMBL" id="MBB4014653.1"/>
    </source>
</evidence>
<dbReference type="AlphaFoldDB" id="A0A840BPU7"/>
<dbReference type="Proteomes" id="UP000561045">
    <property type="component" value="Unassembled WGS sequence"/>
</dbReference>
<dbReference type="RefSeq" id="WP_183637610.1">
    <property type="nucleotide sequence ID" value="NZ_BAABLE010000008.1"/>
</dbReference>
<dbReference type="Gene3D" id="1.25.40.10">
    <property type="entry name" value="Tetratricopeptide repeat domain"/>
    <property type="match status" value="1"/>
</dbReference>
<evidence type="ECO:0000256" key="2">
    <source>
        <dbReference type="SAM" id="Phobius"/>
    </source>
</evidence>
<feature type="region of interest" description="Disordered" evidence="1">
    <location>
        <begin position="506"/>
        <end position="528"/>
    </location>
</feature>
<dbReference type="SMART" id="SM00671">
    <property type="entry name" value="SEL1"/>
    <property type="match status" value="3"/>
</dbReference>
<dbReference type="InterPro" id="IPR006597">
    <property type="entry name" value="Sel1-like"/>
</dbReference>